<feature type="region of interest" description="Disordered" evidence="1">
    <location>
        <begin position="236"/>
        <end position="298"/>
    </location>
</feature>
<name>A0A1E7FYF8_9STRA</name>
<dbReference type="EMBL" id="KV784353">
    <property type="protein sequence ID" value="OEU23175.1"/>
    <property type="molecule type" value="Genomic_DNA"/>
</dbReference>
<protein>
    <submittedName>
        <fullName evidence="2">Uncharacterized protein</fullName>
    </submittedName>
</protein>
<accession>A0A1E7FYF8</accession>
<gene>
    <name evidence="2" type="ORF">FRACYDRAFT_233345</name>
</gene>
<dbReference type="AlphaFoldDB" id="A0A1E7FYF8"/>
<dbReference type="KEGG" id="fcy:FRACYDRAFT_233345"/>
<feature type="compositionally biased region" description="Basic residues" evidence="1">
    <location>
        <begin position="28"/>
        <end position="47"/>
    </location>
</feature>
<keyword evidence="3" id="KW-1185">Reference proteome</keyword>
<dbReference type="InParanoid" id="A0A1E7FYF8"/>
<feature type="region of interest" description="Disordered" evidence="1">
    <location>
        <begin position="1"/>
        <end position="50"/>
    </location>
</feature>
<feature type="compositionally biased region" description="Low complexity" evidence="1">
    <location>
        <begin position="1"/>
        <end position="19"/>
    </location>
</feature>
<feature type="compositionally biased region" description="Basic residues" evidence="1">
    <location>
        <begin position="268"/>
        <end position="283"/>
    </location>
</feature>
<sequence length="497" mass="55672">MSSHNLSNENINESNVINLDDTVDDRKKKEKKRLAQVNKARKAHHARKNLEKDVRKVYNKAKELDKDREPKQVLRHLRRAHDMIAANKDDDIIWTSQTESFEAAFKDLWHDIKWLEEDAEEAQKFITDGAEVQRHVASEQIKADVEKERIKAGADVKKAETTADVQKCSIKSTADVQTEGIKATADVQKCSIKSTADVQKNEAVVQGIGEISKSTTDVGVKKCGIKFTADVPKSGAAVETTNPCLPPQSPPSSAPKPPPPTSVCKRSTSSKKKKSRSHTRRKPPPPTSPYPYPKEPDALAKGTTKFDLPCVGDTLSLNIVRLRSQKGVVSVASVTAAADSGELPFWNLLVEVFENTVRLENYFAIKDVDYARRQEGSKYIPLNIKSGTQIQQYLQGCVLGKKWPCAQFMMGGKSNVFVILYDGPICSLQKYAFLIFPFEKLHNLQPHKTMYYRIKCETNRRRSDGHETPPRKKQKTMKNITPGSSLNDYIGIVKSPK</sequence>
<proteinExistence type="predicted"/>
<evidence type="ECO:0000256" key="1">
    <source>
        <dbReference type="SAM" id="MobiDB-lite"/>
    </source>
</evidence>
<reference evidence="2 3" key="1">
    <citation type="submission" date="2016-09" db="EMBL/GenBank/DDBJ databases">
        <title>Extensive genetic diversity and differential bi-allelic expression allows diatom success in the polar Southern Ocean.</title>
        <authorList>
            <consortium name="DOE Joint Genome Institute"/>
            <person name="Mock T."/>
            <person name="Otillar R.P."/>
            <person name="Strauss J."/>
            <person name="Dupont C."/>
            <person name="Frickenhaus S."/>
            <person name="Maumus F."/>
            <person name="Mcmullan M."/>
            <person name="Sanges R."/>
            <person name="Schmutz J."/>
            <person name="Toseland A."/>
            <person name="Valas R."/>
            <person name="Veluchamy A."/>
            <person name="Ward B.J."/>
            <person name="Allen A."/>
            <person name="Barry K."/>
            <person name="Falciatore A."/>
            <person name="Ferrante M."/>
            <person name="Fortunato A.E."/>
            <person name="Gloeckner G."/>
            <person name="Gruber A."/>
            <person name="Hipkin R."/>
            <person name="Janech M."/>
            <person name="Kroth P."/>
            <person name="Leese F."/>
            <person name="Lindquist E."/>
            <person name="Lyon B.R."/>
            <person name="Martin J."/>
            <person name="Mayer C."/>
            <person name="Parker M."/>
            <person name="Quesneville H."/>
            <person name="Raymond J."/>
            <person name="Uhlig C."/>
            <person name="Valentin K.U."/>
            <person name="Worden A.Z."/>
            <person name="Armbrust E.V."/>
            <person name="Bowler C."/>
            <person name="Green B."/>
            <person name="Moulton V."/>
            <person name="Van Oosterhout C."/>
            <person name="Grigoriev I."/>
        </authorList>
    </citation>
    <scope>NUCLEOTIDE SEQUENCE [LARGE SCALE GENOMIC DNA]</scope>
    <source>
        <strain evidence="2 3">CCMP1102</strain>
    </source>
</reference>
<feature type="region of interest" description="Disordered" evidence="1">
    <location>
        <begin position="460"/>
        <end position="479"/>
    </location>
</feature>
<dbReference type="Proteomes" id="UP000095751">
    <property type="component" value="Unassembled WGS sequence"/>
</dbReference>
<feature type="compositionally biased region" description="Pro residues" evidence="1">
    <location>
        <begin position="284"/>
        <end position="293"/>
    </location>
</feature>
<evidence type="ECO:0000313" key="3">
    <source>
        <dbReference type="Proteomes" id="UP000095751"/>
    </source>
</evidence>
<feature type="compositionally biased region" description="Pro residues" evidence="1">
    <location>
        <begin position="244"/>
        <end position="261"/>
    </location>
</feature>
<evidence type="ECO:0000313" key="2">
    <source>
        <dbReference type="EMBL" id="OEU23175.1"/>
    </source>
</evidence>
<feature type="compositionally biased region" description="Basic and acidic residues" evidence="1">
    <location>
        <begin position="460"/>
        <end position="470"/>
    </location>
</feature>
<organism evidence="2 3">
    <name type="scientific">Fragilariopsis cylindrus CCMP1102</name>
    <dbReference type="NCBI Taxonomy" id="635003"/>
    <lineage>
        <taxon>Eukaryota</taxon>
        <taxon>Sar</taxon>
        <taxon>Stramenopiles</taxon>
        <taxon>Ochrophyta</taxon>
        <taxon>Bacillariophyta</taxon>
        <taxon>Bacillariophyceae</taxon>
        <taxon>Bacillariophycidae</taxon>
        <taxon>Bacillariales</taxon>
        <taxon>Bacillariaceae</taxon>
        <taxon>Fragilariopsis</taxon>
    </lineage>
</organism>